<dbReference type="GO" id="GO:0005829">
    <property type="term" value="C:cytosol"/>
    <property type="evidence" value="ECO:0007669"/>
    <property type="project" value="TreeGrafter"/>
</dbReference>
<dbReference type="EMBL" id="NPEX01000174">
    <property type="protein sequence ID" value="RAI41839.1"/>
    <property type="molecule type" value="Genomic_DNA"/>
</dbReference>
<sequence>MERRQTAFLFDLDGTLVDSVYQHVLAWHEALEAEGINLSVWRIHRKIGMSGGLFTNMLLRETGGSALDPERAERLQKRHAESYGRRSKEIRPLPGAKELLAYLTGEGIPWTIATSGRMATARPTLDTLGVDPDKVPVVTRDQVKYAKPDPDLFLAAAARLGVAIEDSYVVGDSVWDILAARRARALGVGVLSGGYGEAELERAGAYRVYEDPLALLNHIDEVGGRR</sequence>
<dbReference type="InterPro" id="IPR050155">
    <property type="entry name" value="HAD-like_hydrolase_sf"/>
</dbReference>
<dbReference type="SUPFAM" id="SSF56784">
    <property type="entry name" value="HAD-like"/>
    <property type="match status" value="1"/>
</dbReference>
<accession>A0A327KSM0</accession>
<comment type="caution">
    <text evidence="1">The sequence shown here is derived from an EMBL/GenBank/DDBJ whole genome shotgun (WGS) entry which is preliminary data.</text>
</comment>
<keyword evidence="1" id="KW-0378">Hydrolase</keyword>
<dbReference type="Proteomes" id="UP000249130">
    <property type="component" value="Unassembled WGS sequence"/>
</dbReference>
<dbReference type="Gene3D" id="1.10.150.240">
    <property type="entry name" value="Putative phosphatase, domain 2"/>
    <property type="match status" value="1"/>
</dbReference>
<dbReference type="PANTHER" id="PTHR43434:SF16">
    <property type="entry name" value="BLL8046 PROTEIN"/>
    <property type="match status" value="1"/>
</dbReference>
<evidence type="ECO:0000313" key="2">
    <source>
        <dbReference type="Proteomes" id="UP000249130"/>
    </source>
</evidence>
<dbReference type="InterPro" id="IPR006439">
    <property type="entry name" value="HAD-SF_hydro_IA"/>
</dbReference>
<dbReference type="InterPro" id="IPR023214">
    <property type="entry name" value="HAD_sf"/>
</dbReference>
<dbReference type="GO" id="GO:0006281">
    <property type="term" value="P:DNA repair"/>
    <property type="evidence" value="ECO:0007669"/>
    <property type="project" value="TreeGrafter"/>
</dbReference>
<gene>
    <name evidence="1" type="ORF">CH341_20840</name>
</gene>
<evidence type="ECO:0000313" key="1">
    <source>
        <dbReference type="EMBL" id="RAI41839.1"/>
    </source>
</evidence>
<dbReference type="InterPro" id="IPR023198">
    <property type="entry name" value="PGP-like_dom2"/>
</dbReference>
<dbReference type="Pfam" id="PF00702">
    <property type="entry name" value="Hydrolase"/>
    <property type="match status" value="1"/>
</dbReference>
<dbReference type="GO" id="GO:0008967">
    <property type="term" value="F:phosphoglycolate phosphatase activity"/>
    <property type="evidence" value="ECO:0007669"/>
    <property type="project" value="TreeGrafter"/>
</dbReference>
<dbReference type="AlphaFoldDB" id="A0A327KSM0"/>
<dbReference type="OrthoDB" id="9793014at2"/>
<keyword evidence="2" id="KW-1185">Reference proteome</keyword>
<dbReference type="SFLD" id="SFLDG01135">
    <property type="entry name" value="C1.5.6:_HAD__Beta-PGM__Phospha"/>
    <property type="match status" value="1"/>
</dbReference>
<dbReference type="RefSeq" id="WP_111420924.1">
    <property type="nucleotide sequence ID" value="NZ_NPEX01000174.1"/>
</dbReference>
<dbReference type="SFLD" id="SFLDG01129">
    <property type="entry name" value="C1.5:_HAD__Beta-PGM__Phosphata"/>
    <property type="match status" value="1"/>
</dbReference>
<dbReference type="PANTHER" id="PTHR43434">
    <property type="entry name" value="PHOSPHOGLYCOLATE PHOSPHATASE"/>
    <property type="match status" value="1"/>
</dbReference>
<name>A0A327KSM0_9BRAD</name>
<organism evidence="1 2">
    <name type="scientific">Rhodoplanes roseus</name>
    <dbReference type="NCBI Taxonomy" id="29409"/>
    <lineage>
        <taxon>Bacteria</taxon>
        <taxon>Pseudomonadati</taxon>
        <taxon>Pseudomonadota</taxon>
        <taxon>Alphaproteobacteria</taxon>
        <taxon>Hyphomicrobiales</taxon>
        <taxon>Nitrobacteraceae</taxon>
        <taxon>Rhodoplanes</taxon>
    </lineage>
</organism>
<dbReference type="InterPro" id="IPR036412">
    <property type="entry name" value="HAD-like_sf"/>
</dbReference>
<dbReference type="Gene3D" id="3.40.50.1000">
    <property type="entry name" value="HAD superfamily/HAD-like"/>
    <property type="match status" value="1"/>
</dbReference>
<protein>
    <submittedName>
        <fullName evidence="1">HAD family hydrolase</fullName>
    </submittedName>
</protein>
<dbReference type="NCBIfam" id="TIGR01509">
    <property type="entry name" value="HAD-SF-IA-v3"/>
    <property type="match status" value="1"/>
</dbReference>
<dbReference type="SFLD" id="SFLDS00003">
    <property type="entry name" value="Haloacid_Dehalogenase"/>
    <property type="match status" value="1"/>
</dbReference>
<dbReference type="NCBIfam" id="TIGR01549">
    <property type="entry name" value="HAD-SF-IA-v1"/>
    <property type="match status" value="1"/>
</dbReference>
<proteinExistence type="predicted"/>
<reference evidence="1 2" key="1">
    <citation type="submission" date="2017-07" db="EMBL/GenBank/DDBJ databases">
        <title>Draft Genome Sequences of Select Purple Nonsulfur Bacteria.</title>
        <authorList>
            <person name="Lasarre B."/>
            <person name="Mckinlay J.B."/>
        </authorList>
    </citation>
    <scope>NUCLEOTIDE SEQUENCE [LARGE SCALE GENOMIC DNA]</scope>
    <source>
        <strain evidence="1 2">DSM 5909</strain>
    </source>
</reference>